<feature type="compositionally biased region" description="Polar residues" evidence="2">
    <location>
        <begin position="418"/>
        <end position="429"/>
    </location>
</feature>
<feature type="region of interest" description="Disordered" evidence="2">
    <location>
        <begin position="1443"/>
        <end position="1464"/>
    </location>
</feature>
<feature type="compositionally biased region" description="Basic and acidic residues" evidence="2">
    <location>
        <begin position="4341"/>
        <end position="4352"/>
    </location>
</feature>
<dbReference type="Proteomes" id="UP000030750">
    <property type="component" value="Unassembled WGS sequence"/>
</dbReference>
<sequence>MHKAGNSRTRGKEKPPDDPDLRAVAGAVRTASLATSTATPVNLEATDTLQASGKGESGKGEYTYSRAAAELKNSGEVARGSPRPAVATPCSKMLQAAEAPGTHKSEPVAGNEDSSDGASSQEQKQNDAIEAAVNAAIAVAADTTTEQEEAPADMAQEGGRASSVLSTLLSAVLRQLLPWVLPSALQGASAAEVKVSISKKQLMLSGVSLQPQELTALTGAPLHLLHCSIGELQLKMGRQAGAAGAVTAPFGTAASANISGGDAAPDFKAAAAADGAAKSAGKEEPSPLWLSVKDVIIVLAPTSPQEWSRQQLLELALQRRRSLLYNMDSELQVQQMQQRSGFPLCMYRLFSHWVDRHVQWASLDAKNVHLRVEFLLPPCHSSSSTGSAAFAFGVHLEELHMRTFPPEKAGGSAGLEAKQQQDNQGTAATPPQPRTEATAEASPSSGTSPDCNIHSRGSICTEFDVKGCSMYTQDELLLLAPHTRTAAENIERLCAVPGEQKQQGGRRRSQEAEEEQPRPGQNNEVQPGCRVQRTIGSKQQQPSILSRCNGCLLAPLAIHGVLRKNSVVAHSRQNTSDGGSSSVIWPQGDRRSATAVLNSSEATSSTGPSYVVSVESGCLEVSFSPRVIRGLRWLSKNVEVHRKGVDAAEAILSLVRPFVPSCTVCRLRRSRRTGENSNSSTFATGSQFDISGDGMAAEEILKLRLCSEKAAMYRRLRVLQLQGTLTQRQLNQMLQIRDSLPLPQLLQSHADSRQDFLDQQAETCGAGTAKTWARWLFAWKEGSLRQASTVAAKSSAPGEVSAVAGAELRPPIPPLSLQSLLDQHRIERQMHQESGQQTTQNGRQQQQRHCGQQETFPEDFDDFYDARSQPATARLNSSSLRLCAGRTQDSAPALVLEASKEIRRQMQAHDSTPAGKTPYIQPSGVSALRGAYTGEGASQGERQGEQGAASPTAVAPAAARSNSESTLGRGNDFSDGDETFYDCVDLQTPRPTAQVPPGGGASGGTLTTCRTPFNAMQSSVPFPAVSKQVAYTISVSVSLRFASVAFCLDELKSSRAGTQKEQRSWSQRQQQGRQQGVSNIILCGVGPLRVSGIIGNEMLEGDVSVDRLDVSCSDWGLHREHKLVFMDSITGDEPVLSLHVSQNTASPAFALTVEKDKSCNQDPEEYADTRRARGDKTFKKPSILLSLMVHRVVCILDPHALKEAAALRRGFSSAAAGGELVATEASQQCSLLHLSGCARPGNKCRASARDGNIEAESRAHNINLHERPVHLSPKGHPQVLDGGSLSYAVFVENPTVVFPASEGRAIMCRLGELRVCSAHLEQAQLLGAREPEVKEPLGFRFADASFQDRYTHILKACPSSAAAAEVAGAVRPTARTRLWRHSCRRTHHGLLLRDSHILLHNNLKRLEEQLMLQQFPGFREPMNSYDFQKVTCRSGRWKDRRHVEPVPQPQEDTSARNSCDGGKHEGWNLSGSAREVEQIFSSWGTCDFVQPLLFSSELVATVEVERVSTFAPGVVSLPLNMPLYQERTLRRLQKRPLGRDFRTTAFELRSCQRSASKGTQQGSAQQDALRSLPQRKQCWHQEQQQVNAHDEQDQRLCEIQIYVNGKCNEVRASLSRHSCAAILSAFDSLKTALPGNDAILFTAERPSFDSAFRTSGLYAGVPSSPNDGCNSVKAPEAGESCRSITMCIDVSLEFGKLGIYLHRLRDNTEGQKPTEEGNASSGRVREETANAEDALQLQATDVSAHLSNMGCVSVCGLEMKQLLLEQPYFPADSINRCILLVPRLDRFSATGGVASHSFGEPGIRLSFTSGTRSPSTEGTAPTVSVHVLQPMTFNFRPTPLTWFVSFLKAPFGSYACSSCMNSTCTGKGTRPEGESCRSQYEAYNQCNKNNGCAQQPEAEGESPLKPLNRAGLPPEADATKPPHEGETGAQLPHSVAQGDSVLREILVEFQTVNFLWSARGSDNPLATASVSAASVSLHIRRYSTKITGKIKDLIVNFVIPGVKSTLAAFPRSRSNWEGLDESQQTQRPRDAPLEHCTENTPMQHRFPRTAILQTTEIIGLVPGRSYALSFSLESVHPLSPQFSGISSNLKVDVGTCRVVYVHPKFWRLFDWIIDDFIGTLAASRSPAVSSPQATGLGNISASQEAPPKPIERSPSLEDLVTRSVLQSGAAVEMPASPCAVHRDEQDSTSEGLINGLPEKQPLIVPNEGLRRIFLLADAGRSLLGLSPLFQDRQEGLGNDGGADSKLHRLVLPQALPFSVFHYEVQITSPRLLLPAACRPNSGDNLWPPVLRSDGDSNSGCEAWDRCCSTMTSATGGHLGTCKKCTDYPPSSASSAQASRREVICLLDSFTVSNSWNLSRVHGIVESINVMFKGAKAFAKIYSPHNLYRESSKAASGPAYLHCREGPEASYLEGSCRRCARRIRRSALSSRGESEAGLYKARATAESVDSEITAASTVFGRYLFGSVDLVVRMFRPVLLRSSSRWLRVEAGLLPLTLDVQTLGLVFDIVEDNITANDPDIAVENVWTPPLVCNPAGSIRGWHGLHSERGTEEILASKSDARFPASSPVSQSVFETTTCNIQEDLSELVQKMLGNHTLQGLLEPQVDFIELLEEWGHATFLLELLIDGVHLAVTEQPLQNQAQLRSLRLQPDQAEQVGLLLPSATLASPWTSLAKLGENQHNLDKARTPPLTSPPATGTFIRMRIGSSTLFSPELAPPFSVVFTDSACPVGLLQQQLEPIADSVRRAERDAVGAATATARIDEILGAQTDLAYEVAQKEDKQVKESDIQLTGDSQQPLLEEHPLVAPFATPWIEPLQLPNATQDASTDGRESISRESLVGGSARVADNGQSPLLRSGTSRADSSEAALGSAVQVPPSNRDYGVVFRCGFQPQQQQRRERPRVPTQSLVPLSSELTFVYKSASAVPVIPLNEEHMLKVSKPGGGTLEETVQILQRLLLQRQHRRKQKRIAVSSTRPRCVLDLPLLSRISAFLSNNKATSGDVRIAADAFGDTAPAVMASRGNWDSVEGNSAVTTLLGRPSHCRGRRISCSRHTSCGSNKGNPSECPAAPNEGSAACLQQGVATGDRSSKQGSGSDSALSSRCNSESRDCKQKQKLRCGTFSAEAELTQFGSRALALCRSSFDSAKRFAAELSHRCSSELQLAEFTEDVPIDGDSNEPFFETRSETIRSGEVGGKPLLSRRSALLRKETVAVATPRRQELPPLQLNSMEVDVSLTDASLLLPVDSKACDSSSVLLRGSVNVSRRADDVRDPIYPQGTSKDSEFAASAYEHVQNCDSKGSRQKLWAGGTLSAASAEADGAPKKVLQEEEAFWQCTTKFLDTLPDRFCPGVRGVDVLVQKAAVTCLRSSTPLRQLGASVADAPTCQKNLDIRTARRLRWTNRTGTCTGTPTKSSTQLNLEGTGSEVSMPGELRPALDEVHVEPHLRGVRSATPYGERTSGASTFSPSAFVKCQGNFHAKGRVCGESGVPDENLAATNSETSVTEFHGNARSICSGLRAQIRHVFVPPASRCPEQEGVSVQPASHAAGGGIDDASGGSCEGQRRQHVGRRQEDCCCCLMNGEGSIDAGVNKGTLGPGCDCCCHHPQEYTALQTSACELELSYLDCLLVCRCAAEQTMQLERQQQRQQAQLIALQRLLHRIVILEEQLSMKQRLLQKQGTESDGKPPAPPASRSSTFPCSVYLGTHRRTRKRLLSPAAAVPSFAQQNIEVPPAYPRQRRVSARLPLLRLTLLDDRLDCLQAPLLQFLVLNCRLSQACSVLPPHDVEAPLLDPQGPEKPQVSSVCLLNASLRLWAFNPLAVAFEPVVESLPLLLVVRETPYLLMRSAYSSCSDNDSLALSVRQRTVGSRGLQHKTSWPPPYSYTHESCRGTLLKKTSSSSACTPSQRMSSSNRSSTSNTENDTVGSVSPVLFRLSESATAGKACAFENQQQEGPSPSEPLTTVPPNNLMKELSLRGRNSVEASMGSTHAHGSQSGIEGDTDARNRAKCRSATDAVSSSGSSAKRHLGIFVSSMEEGSIEANLSPLLLQSVLGSLCKWHYDFTHHVEQQQRQQQNTWGSTSTCETSTTSAQACHQLVTRQLQRKPLQHQEEHPASPNYARGQCTGGQEELHGGAGDMPGGQRQSLFANTIPLQRRPSRSMDASPACPPAVQDRHTKSSHNTCGSLPEALTDGSSDIQLPQGGQRQFQEAADPKRDKLFVPYLVVNQTGRHLGVLLVPKSAGLRAPDSEGLSLNNVTHAAATVPGGLPPTLRLCWRHNRNVGASEEDGSGCDSSSSTSEAEVGRALAGVPIHWGFGSTLQTVACGSTGSASAASSGNVKETFSCPSSPSSSREGKPIHPELKDNSAGWDWLQPSEEKALTQMRVSIGTASTAHVALQLAKQPMRTDAAVGSIGSTLRKNTSLQTEECSDEPGVHADGSYSRWRLRRPVPLDRVGVYIQPLPDMETAAATGPTVAASGTRMQRAPFVICRLIADAGKKQLLVQSQVVLRSSCSVPLQVRLLPHLQSANVGQQEKNERPREDNEGAERFADFIVKPGETSAVPVDFCFTGRLRIRPVQADKEYSWSRDLSLGVLWQAVDGTEQQKPSGTGVTGEAGQEAFKLSFPKTDVLRCCPLVGSSISKGCLKRNPSLEREDVPKENKRVDNDKLREPDYHIVVLYRPERLVHSSFSCVQLKVSLEAPLRLASNIPFPVRYRINCPLVVKAGEDPPGDSEGLLQLNEWQQLHSFPLAGGDQAPAECVTGGSTDPGKRESSGDTAIGETIVEVECFDSKYRSAKIWVIFCNSEGGSPCLLLHSPVWLVSHIQWALQKQWLKQPQEHCEDDPADGQKKRLAAVEYSIIRRTSPAELGWAMQAVSAAAAAVDLNRDAERSKPSQLPNFTNPSGSRKGCSGDIRLLDFSTSSIRVEADGIGCSKFLDLWGDFPRSLSVSASCAEGLTADSRYRATAPDCSRPGRTIDIPASPCEERPLLGTAVGGPCLDIVAAMSEAPLPLLRPVLLLTISPMYTITNQCPFPIRVQQARSGCHCSGTRCADARSVDFTLEIQPQNTEALVWQFEEGSRSLQLQGLMPTLCWLHGGCKRWVSTPRDSGLPETVWSSWSGYSPLCLSGDDWCLRLPSAPSELRRTTLETLETHRNGPGCFDPPLRCNECEFQDPKHRQEHSGEGEVSRVAIVEPQELLGALLRRGVSVQMSETQPSTKRHLPELLTRQTFSASGCSALRLETAEGPANTVNLTVQMETFDMRDTVSIRNDTPLPLLFRQCRHRETQQGTETNPEGCQQPAVFQKLGLTEAAAFGVDSVATAVAELWGAATQGEGLQQDQLSPDTGEGFAHHDHSNEGGHGRSTQLLNMLLEAQKHAEQQQKTRRSTGEFPFHSSETVYISAAPREEGTHLQLDRLARIANAAAIQKATEQLQPQDELGNFSIYKAGVHCCWCTFESAVSQELCGMQEEAMTGPVGSDSDGVPSSESFLPQLVLPGETALFTWDDYRCLPCIELTYFPWLHQHGEEKKSASAKELDGGSRRITASPVPARQLFDSPFVVCIPLRPGVRGVVPLSPVPSSYWPVFHVVRRAGRLLMRIAPAGEILGINSSPHNAVEQNHQDTMRHMNSESSRVSSWSDATNTSAGNPMSPWAEADTDQVTASRNDVDANSLLVLPRYFQLPVVMMDLTAGCSRIRETSSGSHCRVPPWSFASMCKFAGTLVGSYASDRRAKSGAVRATNLPEADAGCCRDASPTPPVQPTPDPPTFEFRIQVPRLQFSVLSQGAITDPLSRQTFRLPEELFLVTFEGLSAAYFRSPFHSAAACRVQELQIDSMHSQAYYPVLLQRAPPLPSEAGSVADSNITQVSRTTGSTSDNTGEGASGSSGASLPACGSKSKDGGGALLEFLLQQRLPFYGSRDDRVIVVDKCSLSLKPVSIRTDLKSVYMASEALSCWRSAWAAATRSVGVDNPGTPPRTPAFCHHQRWPIVPLRESSQSPASRGDVVSSEDEDLEFHYASQSGLAWAYRGNRTNVSPVSLFVSQIAGTGLVRASTPLAVRPFLCRPNTPVLQEQEKPFSQQREQRYVFRVLTIASTCVVLSFKADTGGNSSAFHRSVVTLSSLEDAWFEVNGLHMTARRLMDQLKELHQQQQPHMHQDCSLLAKLIRHHRHPALALRDVAMVAGHFYQQQLLSHLSKLLVSVDVLGNPALSLAHLQAGVYALAKQPMEAAESGGDVFEGMMRGAEDFLKHTGYGVFGGISRMAGVASDSLGALACDEVYVHTRKQQGRHKARNVEEGLQQGVEALGRALAGGFTGLVEEPVRGAAEGGFEGLLRGAGRGIAGFLVKPLTGVLDLAHKTAEAIKDASQVEGRQRPRFRLPRLLLGDFRLLVAYDAEAAEAKAILADAEGQYWENLPVLFFALDRRLQALTVLTASNILFFKCYSRNHAELRFLAPLSCLLTVGHCSTPSSSTSTDSGSSRRIQSRRSKHRHALVLQLRQEGESGVYYQQLLYSSARLQGHILNSLRQLLLQ</sequence>
<feature type="compositionally biased region" description="Basic and acidic residues" evidence="2">
    <location>
        <begin position="508"/>
        <end position="517"/>
    </location>
</feature>
<feature type="compositionally biased region" description="Polar residues" evidence="2">
    <location>
        <begin position="2846"/>
        <end position="2859"/>
    </location>
</feature>
<feature type="compositionally biased region" description="Basic and acidic residues" evidence="2">
    <location>
        <begin position="5333"/>
        <end position="5344"/>
    </location>
</feature>
<evidence type="ECO:0000256" key="2">
    <source>
        <dbReference type="SAM" id="MobiDB-lite"/>
    </source>
</evidence>
<feature type="region of interest" description="Disordered" evidence="2">
    <location>
        <begin position="5835"/>
        <end position="5874"/>
    </location>
</feature>
<feature type="region of interest" description="Disordered" evidence="2">
    <location>
        <begin position="3396"/>
        <end position="3421"/>
    </location>
</feature>
<feature type="compositionally biased region" description="Low complexity" evidence="2">
    <location>
        <begin position="835"/>
        <end position="852"/>
    </location>
</feature>
<feature type="compositionally biased region" description="Low complexity" evidence="2">
    <location>
        <begin position="6443"/>
        <end position="6458"/>
    </location>
</feature>
<accession>U6L9X1</accession>
<feature type="compositionally biased region" description="Polar residues" evidence="2">
    <location>
        <begin position="5611"/>
        <end position="5629"/>
    </location>
</feature>
<feature type="compositionally biased region" description="Basic and acidic residues" evidence="2">
    <location>
        <begin position="1917"/>
        <end position="1926"/>
    </location>
</feature>
<feature type="region of interest" description="Disordered" evidence="2">
    <location>
        <begin position="1708"/>
        <end position="1729"/>
    </location>
</feature>
<feature type="region of interest" description="Disordered" evidence="2">
    <location>
        <begin position="3076"/>
        <end position="3099"/>
    </location>
</feature>
<feature type="compositionally biased region" description="Low complexity" evidence="2">
    <location>
        <begin position="948"/>
        <end position="959"/>
    </location>
</feature>
<feature type="region of interest" description="Disordered" evidence="2">
    <location>
        <begin position="96"/>
        <end position="127"/>
    </location>
</feature>
<feature type="region of interest" description="Disordered" evidence="2">
    <location>
        <begin position="3938"/>
        <end position="3957"/>
    </location>
</feature>
<reference evidence="3" key="2">
    <citation type="submission" date="2013-10" db="EMBL/GenBank/DDBJ databases">
        <authorList>
            <person name="Aslett M."/>
        </authorList>
    </citation>
    <scope>NUCLEOTIDE SEQUENCE [LARGE SCALE GENOMIC DNA]</scope>
    <source>
        <strain evidence="3">Houghton</strain>
    </source>
</reference>
<feature type="region of interest" description="Disordered" evidence="2">
    <location>
        <begin position="494"/>
        <end position="528"/>
    </location>
</feature>
<feature type="compositionally biased region" description="Polar residues" evidence="2">
    <location>
        <begin position="3972"/>
        <end position="3986"/>
    </location>
</feature>
<feature type="compositionally biased region" description="Polar residues" evidence="2">
    <location>
        <begin position="441"/>
        <end position="450"/>
    </location>
</feature>
<feature type="compositionally biased region" description="Low complexity" evidence="2">
    <location>
        <begin position="3396"/>
        <end position="3409"/>
    </location>
</feature>
<feature type="region of interest" description="Disordered" evidence="2">
    <location>
        <begin position="2130"/>
        <end position="2153"/>
    </location>
</feature>
<dbReference type="VEuPathDB" id="ToxoDB:EBH_0015230"/>
<dbReference type="EMBL" id="HG710656">
    <property type="protein sequence ID" value="CDJ47237.1"/>
    <property type="molecule type" value="Genomic_DNA"/>
</dbReference>
<comment type="similarity">
    <text evidence="1">Belongs to the VPS13 family.</text>
</comment>
<feature type="region of interest" description="Disordered" evidence="2">
    <location>
        <begin position="1"/>
        <end position="61"/>
    </location>
</feature>
<feature type="compositionally biased region" description="Polar residues" evidence="2">
    <location>
        <begin position="5318"/>
        <end position="5327"/>
    </location>
</feature>
<feature type="region of interest" description="Disordered" evidence="2">
    <location>
        <begin position="1893"/>
        <end position="1933"/>
    </location>
</feature>
<name>U6L9X1_9EIME</name>
<feature type="compositionally biased region" description="Polar residues" evidence="2">
    <location>
        <begin position="4181"/>
        <end position="4196"/>
    </location>
</feature>
<feature type="region of interest" description="Disordered" evidence="2">
    <location>
        <begin position="5318"/>
        <end position="5346"/>
    </location>
</feature>
<reference evidence="3" key="1">
    <citation type="submission" date="2013-10" db="EMBL/GenBank/DDBJ databases">
        <title>Genomic analysis of the causative agents of coccidiosis in chickens.</title>
        <authorList>
            <person name="Reid A.J."/>
            <person name="Blake D."/>
            <person name="Billington K."/>
            <person name="Browne H."/>
            <person name="Dunn M."/>
            <person name="Hung S."/>
            <person name="Kawahara F."/>
            <person name="Miranda-Saavedra D."/>
            <person name="Mourier T."/>
            <person name="Nagra H."/>
            <person name="Otto T.D."/>
            <person name="Rawlings N."/>
            <person name="Sanchez A."/>
            <person name="Sanders M."/>
            <person name="Subramaniam C."/>
            <person name="Tay Y."/>
            <person name="Dear P."/>
            <person name="Doerig C."/>
            <person name="Gruber A."/>
            <person name="Parkinson J."/>
            <person name="Shirley M."/>
            <person name="Wan K.L."/>
            <person name="Berriman M."/>
            <person name="Tomley F."/>
            <person name="Pain A."/>
        </authorList>
    </citation>
    <scope>NUCLEOTIDE SEQUENCE [LARGE SCALE GENOMIC DNA]</scope>
    <source>
        <strain evidence="3">Houghton</strain>
    </source>
</reference>
<feature type="region of interest" description="Disordered" evidence="2">
    <location>
        <begin position="5607"/>
        <end position="5633"/>
    </location>
</feature>
<protein>
    <submittedName>
        <fullName evidence="3">AGAP005082-PA, related</fullName>
    </submittedName>
</protein>
<feature type="compositionally biased region" description="Low complexity" evidence="2">
    <location>
        <begin position="3896"/>
        <end position="3910"/>
    </location>
</feature>
<organism evidence="3 4">
    <name type="scientific">Eimeria brunetti</name>
    <dbReference type="NCBI Taxonomy" id="51314"/>
    <lineage>
        <taxon>Eukaryota</taxon>
        <taxon>Sar</taxon>
        <taxon>Alveolata</taxon>
        <taxon>Apicomplexa</taxon>
        <taxon>Conoidasida</taxon>
        <taxon>Coccidia</taxon>
        <taxon>Eucoccidiorida</taxon>
        <taxon>Eimeriorina</taxon>
        <taxon>Eimeriidae</taxon>
        <taxon>Eimeria</taxon>
    </lineage>
</organism>
<feature type="compositionally biased region" description="Basic and acidic residues" evidence="2">
    <location>
        <begin position="2027"/>
        <end position="2037"/>
    </location>
</feature>
<feature type="compositionally biased region" description="Polar residues" evidence="2">
    <location>
        <begin position="5840"/>
        <end position="5858"/>
    </location>
</feature>
<feature type="region of interest" description="Disordered" evidence="2">
    <location>
        <begin position="2016"/>
        <end position="2039"/>
    </location>
</feature>
<feature type="region of interest" description="Disordered" evidence="2">
    <location>
        <begin position="404"/>
        <end position="453"/>
    </location>
</feature>
<keyword evidence="4" id="KW-1185">Reference proteome</keyword>
<proteinExistence type="inferred from homology"/>
<feature type="compositionally biased region" description="Low complexity" evidence="2">
    <location>
        <begin position="4315"/>
        <end position="4325"/>
    </location>
</feature>
<dbReference type="OrthoDB" id="428159at2759"/>
<feature type="region of interest" description="Disordered" evidence="2">
    <location>
        <begin position="2819"/>
        <end position="2872"/>
    </location>
</feature>
<feature type="compositionally biased region" description="Low complexity" evidence="2">
    <location>
        <begin position="5859"/>
        <end position="5874"/>
    </location>
</feature>
<feature type="compositionally biased region" description="Polar residues" evidence="2">
    <location>
        <begin position="3086"/>
        <end position="3099"/>
    </location>
</feature>
<feature type="region of interest" description="Disordered" evidence="2">
    <location>
        <begin position="6443"/>
        <end position="6464"/>
    </location>
</feature>
<feature type="compositionally biased region" description="Basic and acidic residues" evidence="2">
    <location>
        <begin position="10"/>
        <end position="21"/>
    </location>
</feature>
<dbReference type="GO" id="GO:0045053">
    <property type="term" value="P:protein retention in Golgi apparatus"/>
    <property type="evidence" value="ECO:0007669"/>
    <property type="project" value="TreeGrafter"/>
</dbReference>
<feature type="region of interest" description="Disordered" evidence="2">
    <location>
        <begin position="935"/>
        <end position="983"/>
    </location>
</feature>
<feature type="compositionally biased region" description="Polar residues" evidence="2">
    <location>
        <begin position="4879"/>
        <end position="4890"/>
    </location>
</feature>
<feature type="compositionally biased region" description="Polar residues" evidence="2">
    <location>
        <begin position="32"/>
        <end position="51"/>
    </location>
</feature>
<feature type="region of interest" description="Disordered" evidence="2">
    <location>
        <begin position="3972"/>
        <end position="4010"/>
    </location>
</feature>
<gene>
    <name evidence="3" type="ORF">EBH_0015230</name>
</gene>
<feature type="compositionally biased region" description="Polar residues" evidence="2">
    <location>
        <begin position="3938"/>
        <end position="3956"/>
    </location>
</feature>
<evidence type="ECO:0000313" key="4">
    <source>
        <dbReference type="Proteomes" id="UP000030750"/>
    </source>
</evidence>
<evidence type="ECO:0000313" key="3">
    <source>
        <dbReference type="EMBL" id="CDJ47237.1"/>
    </source>
</evidence>
<evidence type="ECO:0000256" key="1">
    <source>
        <dbReference type="ARBA" id="ARBA00006545"/>
    </source>
</evidence>
<feature type="region of interest" description="Disordered" evidence="2">
    <location>
        <begin position="3887"/>
        <end position="3917"/>
    </location>
</feature>
<feature type="region of interest" description="Disordered" evidence="2">
    <location>
        <begin position="4315"/>
        <end position="4356"/>
    </location>
</feature>
<feature type="region of interest" description="Disordered" evidence="2">
    <location>
        <begin position="3667"/>
        <end position="3690"/>
    </location>
</feature>
<feature type="compositionally biased region" description="Polar residues" evidence="2">
    <location>
        <begin position="4131"/>
        <end position="4141"/>
    </location>
</feature>
<feature type="region of interest" description="Disordered" evidence="2">
    <location>
        <begin position="4872"/>
        <end position="4892"/>
    </location>
</feature>
<feature type="compositionally biased region" description="Polar residues" evidence="2">
    <location>
        <begin position="3410"/>
        <end position="3419"/>
    </location>
</feature>
<dbReference type="InterPro" id="IPR026847">
    <property type="entry name" value="VPS13"/>
</dbReference>
<dbReference type="GO" id="GO:0006623">
    <property type="term" value="P:protein targeting to vacuole"/>
    <property type="evidence" value="ECO:0007669"/>
    <property type="project" value="TreeGrafter"/>
</dbReference>
<dbReference type="PANTHER" id="PTHR16166:SF93">
    <property type="entry name" value="INTERMEMBRANE LIPID TRANSFER PROTEIN VPS13"/>
    <property type="match status" value="1"/>
</dbReference>
<feature type="region of interest" description="Disordered" evidence="2">
    <location>
        <begin position="4092"/>
        <end position="4201"/>
    </location>
</feature>
<feature type="region of interest" description="Disordered" evidence="2">
    <location>
        <begin position="830"/>
        <end position="852"/>
    </location>
</feature>
<feature type="compositionally biased region" description="Polar residues" evidence="2">
    <location>
        <begin position="2130"/>
        <end position="2143"/>
    </location>
</feature>
<dbReference type="PANTHER" id="PTHR16166">
    <property type="entry name" value="VACUOLAR PROTEIN SORTING-ASSOCIATED PROTEIN VPS13"/>
    <property type="match status" value="1"/>
</dbReference>